<dbReference type="Gene3D" id="3.30.450.20">
    <property type="entry name" value="PAS domain"/>
    <property type="match status" value="4"/>
</dbReference>
<feature type="domain" description="GGDEF" evidence="5">
    <location>
        <begin position="739"/>
        <end position="871"/>
    </location>
</feature>
<dbReference type="SMART" id="SM00267">
    <property type="entry name" value="GGDEF"/>
    <property type="match status" value="1"/>
</dbReference>
<dbReference type="Pfam" id="PF08447">
    <property type="entry name" value="PAS_3"/>
    <property type="match status" value="1"/>
</dbReference>
<dbReference type="SUPFAM" id="SSF55073">
    <property type="entry name" value="Nucleotide cyclase"/>
    <property type="match status" value="1"/>
</dbReference>
<feature type="domain" description="EAL" evidence="4">
    <location>
        <begin position="880"/>
        <end position="1132"/>
    </location>
</feature>
<dbReference type="CDD" id="cd00130">
    <property type="entry name" value="PAS"/>
    <property type="match status" value="3"/>
</dbReference>
<keyword evidence="7" id="KW-1185">Reference proteome</keyword>
<name>A0ABV9NH77_9GAMM</name>
<dbReference type="CDD" id="cd01948">
    <property type="entry name" value="EAL"/>
    <property type="match status" value="1"/>
</dbReference>
<feature type="transmembrane region" description="Helical" evidence="1">
    <location>
        <begin position="273"/>
        <end position="299"/>
    </location>
</feature>
<keyword evidence="1" id="KW-1133">Transmembrane helix</keyword>
<dbReference type="SMART" id="SM00091">
    <property type="entry name" value="PAS"/>
    <property type="match status" value="3"/>
</dbReference>
<proteinExistence type="predicted"/>
<dbReference type="Proteomes" id="UP001595892">
    <property type="component" value="Unassembled WGS sequence"/>
</dbReference>
<gene>
    <name evidence="6" type="ORF">ACFO3Q_00385</name>
</gene>
<feature type="domain" description="PAC" evidence="3">
    <location>
        <begin position="530"/>
        <end position="582"/>
    </location>
</feature>
<comment type="caution">
    <text evidence="6">The sequence shown here is derived from an EMBL/GenBank/DDBJ whole genome shotgun (WGS) entry which is preliminary data.</text>
</comment>
<evidence type="ECO:0000313" key="7">
    <source>
        <dbReference type="Proteomes" id="UP001595892"/>
    </source>
</evidence>
<dbReference type="Pfam" id="PF13426">
    <property type="entry name" value="PAS_9"/>
    <property type="match status" value="1"/>
</dbReference>
<feature type="transmembrane region" description="Helical" evidence="1">
    <location>
        <begin position="25"/>
        <end position="48"/>
    </location>
</feature>
<dbReference type="Pfam" id="PF00563">
    <property type="entry name" value="EAL"/>
    <property type="match status" value="1"/>
</dbReference>
<dbReference type="InterPro" id="IPR001633">
    <property type="entry name" value="EAL_dom"/>
</dbReference>
<keyword evidence="1" id="KW-0812">Transmembrane</keyword>
<dbReference type="NCBIfam" id="TIGR00229">
    <property type="entry name" value="sensory_box"/>
    <property type="match status" value="3"/>
</dbReference>
<dbReference type="CDD" id="cd12915">
    <property type="entry name" value="PDC2_DGC_like"/>
    <property type="match status" value="1"/>
</dbReference>
<dbReference type="PANTHER" id="PTHR44757">
    <property type="entry name" value="DIGUANYLATE CYCLASE DGCP"/>
    <property type="match status" value="1"/>
</dbReference>
<dbReference type="InterPro" id="IPR029787">
    <property type="entry name" value="Nucleotide_cyclase"/>
</dbReference>
<dbReference type="InterPro" id="IPR043128">
    <property type="entry name" value="Rev_trsase/Diguanyl_cyclase"/>
</dbReference>
<dbReference type="InterPro" id="IPR000700">
    <property type="entry name" value="PAS-assoc_C"/>
</dbReference>
<keyword evidence="1" id="KW-0472">Membrane</keyword>
<dbReference type="PROSITE" id="PS50883">
    <property type="entry name" value="EAL"/>
    <property type="match status" value="1"/>
</dbReference>
<dbReference type="PROSITE" id="PS50113">
    <property type="entry name" value="PAC"/>
    <property type="match status" value="2"/>
</dbReference>
<dbReference type="PANTHER" id="PTHR44757:SF2">
    <property type="entry name" value="BIOFILM ARCHITECTURE MAINTENANCE PROTEIN MBAA"/>
    <property type="match status" value="1"/>
</dbReference>
<dbReference type="InterPro" id="IPR000160">
    <property type="entry name" value="GGDEF_dom"/>
</dbReference>
<evidence type="ECO:0000259" key="4">
    <source>
        <dbReference type="PROSITE" id="PS50883"/>
    </source>
</evidence>
<sequence length="1134" mass="124861">MNPESVSGDGGAAPRTAGRGSRLRIWLIVAGIAGSAAGAFAFVLWHSYEIRMEAGARQALSEVGALDRQLQLRLGNLERALAGILDDAQTYAETAPEEAPALVARAMGQVLARHPELADLRLRAALPDGLLQADADHFHVGLPEQAAGDAWELPLYLARPLRLDGPQWLEARLRIAVLDRTLDEGIAPDWGIAALIRTDGVLLSRSAGFPRFAAADLSRTPLFRAVQASDEARVVDEVSALDGERRLSAFRRMPDYPLVVTRGIPRSTILPSWVPLATTGSALLLLMLVASVLLAGALARAVTRRRAFQAERDRQALRVATAEEKAQLAEAQYRYLFERHPLPVLVVDRRSGRLLEANASAVRFGGWPRETLLAMSVVELAAEEDRAVAAEALAVPIAEAGWEGRTRRLRRADGSTWIAELYASDLRFRGLDARMLLAVDITARAEAEDARAVSEERFRLVARATSDAIWDWNLLDDTVWWSDEFFALFGRVPGADDSTVADWQRRVHPHDLADVMGEFGPALRGEREGWHVTYRFRRGDGSWARVEEHGAVIRDADGRTVRAVGSMVDVTQRLSDEAELRLLRNAVESAEDGIVIADARDPDMPLVYVNPQFEKMSGYAAAEALGRNCRFLQGNDRDQVGRRALAAAIESGRDARVLLRNYRRNGEMFWNELLVTPVRNPAGETTHYLGIQNDVTERQRIQEQIAHRATHDDLTGLPNRQLLLDRLAQALKAAALAGQRVGVVFLDVDDFKLINDSLGHAVGDEVLRQVAQRLARGVQPTDTVARFGGDEFVVVLGERSGDDMDAAIARLFAGFGEPFEAQGAVFHITPSMGYSQFPRDGADADGLLRRADIAMYEAKRRGRNCAVPYAAALDRGASERLQLVSQLREALRAGQFVLSYQMQYDRNGAVVGAEALLRWNHPERGLLAPGHFIGVCEDSGLIVPVGRWVLREAARAHARLKEAGFGWFRIALNVSATQFQQGIADDVAAVVREFDLPPGAIEIELTESVVMANPEAAVESMQRMREDGICIAIDDFGTGYSSLAYLRRLPLHRLKIDRAFVRDLGSGGDDETICIAIINLAQSLGLKATAEGVETEAQWRWLQDWGCDEMQGFLFGRPVPLEALLDDLRARHPR</sequence>
<dbReference type="Gene3D" id="3.20.20.450">
    <property type="entry name" value="EAL domain"/>
    <property type="match status" value="1"/>
</dbReference>
<dbReference type="InterPro" id="IPR001610">
    <property type="entry name" value="PAC"/>
</dbReference>
<dbReference type="EMBL" id="JBHSGG010000001">
    <property type="protein sequence ID" value="MFC4726634.1"/>
    <property type="molecule type" value="Genomic_DNA"/>
</dbReference>
<feature type="domain" description="PAC" evidence="3">
    <location>
        <begin position="653"/>
        <end position="707"/>
    </location>
</feature>
<dbReference type="SMART" id="SM00052">
    <property type="entry name" value="EAL"/>
    <property type="match status" value="1"/>
</dbReference>
<dbReference type="PROSITE" id="PS50887">
    <property type="entry name" value="GGDEF"/>
    <property type="match status" value="1"/>
</dbReference>
<dbReference type="InterPro" id="IPR052155">
    <property type="entry name" value="Biofilm_reg_signaling"/>
</dbReference>
<evidence type="ECO:0000313" key="6">
    <source>
        <dbReference type="EMBL" id="MFC4726634.1"/>
    </source>
</evidence>
<dbReference type="SUPFAM" id="SSF55785">
    <property type="entry name" value="PYP-like sensor domain (PAS domain)"/>
    <property type="match status" value="3"/>
</dbReference>
<reference evidence="7" key="1">
    <citation type="journal article" date="2019" name="Int. J. Syst. Evol. Microbiol.">
        <title>The Global Catalogue of Microorganisms (GCM) 10K type strain sequencing project: providing services to taxonomists for standard genome sequencing and annotation.</title>
        <authorList>
            <consortium name="The Broad Institute Genomics Platform"/>
            <consortium name="The Broad Institute Genome Sequencing Center for Infectious Disease"/>
            <person name="Wu L."/>
            <person name="Ma J."/>
        </authorList>
    </citation>
    <scope>NUCLEOTIDE SEQUENCE [LARGE SCALE GENOMIC DNA]</scope>
    <source>
        <strain evidence="7">CGMCC 1.13574</strain>
    </source>
</reference>
<dbReference type="Pfam" id="PF00990">
    <property type="entry name" value="GGDEF"/>
    <property type="match status" value="1"/>
</dbReference>
<dbReference type="SMART" id="SM00086">
    <property type="entry name" value="PAC"/>
    <property type="match status" value="3"/>
</dbReference>
<evidence type="ECO:0000259" key="5">
    <source>
        <dbReference type="PROSITE" id="PS50887"/>
    </source>
</evidence>
<accession>A0ABV9NH77</accession>
<evidence type="ECO:0000259" key="2">
    <source>
        <dbReference type="PROSITE" id="PS50112"/>
    </source>
</evidence>
<feature type="domain" description="PAS" evidence="2">
    <location>
        <begin position="329"/>
        <end position="400"/>
    </location>
</feature>
<dbReference type="CDD" id="cd01949">
    <property type="entry name" value="GGDEF"/>
    <property type="match status" value="1"/>
</dbReference>
<feature type="domain" description="PAS" evidence="2">
    <location>
        <begin position="579"/>
        <end position="652"/>
    </location>
</feature>
<dbReference type="Pfam" id="PF00989">
    <property type="entry name" value="PAS"/>
    <property type="match status" value="1"/>
</dbReference>
<dbReference type="InterPro" id="IPR035965">
    <property type="entry name" value="PAS-like_dom_sf"/>
</dbReference>
<dbReference type="InterPro" id="IPR000014">
    <property type="entry name" value="PAS"/>
</dbReference>
<evidence type="ECO:0000259" key="3">
    <source>
        <dbReference type="PROSITE" id="PS50113"/>
    </source>
</evidence>
<dbReference type="PROSITE" id="PS50112">
    <property type="entry name" value="PAS"/>
    <property type="match status" value="2"/>
</dbReference>
<dbReference type="InterPro" id="IPR035919">
    <property type="entry name" value="EAL_sf"/>
</dbReference>
<protein>
    <submittedName>
        <fullName evidence="6">EAL domain-containing protein</fullName>
    </submittedName>
</protein>
<dbReference type="InterPro" id="IPR054327">
    <property type="entry name" value="His-kinase-like_sensor"/>
</dbReference>
<organism evidence="6 7">
    <name type="scientific">Coralloluteibacterium thermophilum</name>
    <dbReference type="NCBI Taxonomy" id="2707049"/>
    <lineage>
        <taxon>Bacteria</taxon>
        <taxon>Pseudomonadati</taxon>
        <taxon>Pseudomonadota</taxon>
        <taxon>Gammaproteobacteria</taxon>
        <taxon>Lysobacterales</taxon>
        <taxon>Lysobacteraceae</taxon>
        <taxon>Coralloluteibacterium</taxon>
    </lineage>
</organism>
<dbReference type="SUPFAM" id="SSF141868">
    <property type="entry name" value="EAL domain-like"/>
    <property type="match status" value="1"/>
</dbReference>
<dbReference type="Gene3D" id="3.30.70.270">
    <property type="match status" value="1"/>
</dbReference>
<dbReference type="Pfam" id="PF22588">
    <property type="entry name" value="dCache_1_like"/>
    <property type="match status" value="1"/>
</dbReference>
<evidence type="ECO:0000256" key="1">
    <source>
        <dbReference type="SAM" id="Phobius"/>
    </source>
</evidence>
<dbReference type="NCBIfam" id="TIGR00254">
    <property type="entry name" value="GGDEF"/>
    <property type="match status" value="1"/>
</dbReference>
<dbReference type="InterPro" id="IPR013655">
    <property type="entry name" value="PAS_fold_3"/>
</dbReference>
<dbReference type="RefSeq" id="WP_377002533.1">
    <property type="nucleotide sequence ID" value="NZ_JBHSGG010000001.1"/>
</dbReference>
<dbReference type="InterPro" id="IPR013767">
    <property type="entry name" value="PAS_fold"/>
</dbReference>